<comment type="caution">
    <text evidence="3">The sequence shown here is derived from an EMBL/GenBank/DDBJ whole genome shotgun (WGS) entry which is preliminary data.</text>
</comment>
<dbReference type="Proteomes" id="UP000440694">
    <property type="component" value="Unassembled WGS sequence"/>
</dbReference>
<keyword evidence="1" id="KW-0472">Membrane</keyword>
<evidence type="ECO:0000259" key="2">
    <source>
        <dbReference type="Pfam" id="PF07835"/>
    </source>
</evidence>
<keyword evidence="1" id="KW-1133">Transmembrane helix</keyword>
<dbReference type="AlphaFoldDB" id="A0A6I3KIS7"/>
<dbReference type="InterPro" id="IPR012422">
    <property type="entry name" value="Cyt_c_oxidase_su4_bac-aa3"/>
</dbReference>
<dbReference type="InterPro" id="IPR036596">
    <property type="entry name" value="Cyt-C_aa3_sf"/>
</dbReference>
<protein>
    <submittedName>
        <fullName evidence="3">Aa3-type cytochrome c oxidase subunit IV</fullName>
    </submittedName>
</protein>
<organism evidence="3 4">
    <name type="scientific">Hyphomicrobium album</name>
    <dbReference type="NCBI Taxonomy" id="2665159"/>
    <lineage>
        <taxon>Bacteria</taxon>
        <taxon>Pseudomonadati</taxon>
        <taxon>Pseudomonadota</taxon>
        <taxon>Alphaproteobacteria</taxon>
        <taxon>Hyphomicrobiales</taxon>
        <taxon>Hyphomicrobiaceae</taxon>
        <taxon>Hyphomicrobium</taxon>
    </lineage>
</organism>
<evidence type="ECO:0000313" key="3">
    <source>
        <dbReference type="EMBL" id="MTD94289.1"/>
    </source>
</evidence>
<accession>A0A6I3KIS7</accession>
<reference evidence="3 4" key="1">
    <citation type="submission" date="2019-11" db="EMBL/GenBank/DDBJ databases">
        <title>Identification of a novel strain.</title>
        <authorList>
            <person name="Xu Q."/>
            <person name="Wang G."/>
        </authorList>
    </citation>
    <scope>NUCLEOTIDE SEQUENCE [LARGE SCALE GENOMIC DNA]</scope>
    <source>
        <strain evidence="4">xq</strain>
    </source>
</reference>
<sequence length="36" mass="4172">MDYPQAEATYKQFIRLTKISIVFLVVLMAGMAYFLV</sequence>
<dbReference type="Pfam" id="PF07835">
    <property type="entry name" value="COX4_pro_2"/>
    <property type="match status" value="1"/>
</dbReference>
<keyword evidence="1" id="KW-0812">Transmembrane</keyword>
<dbReference type="SUPFAM" id="SSF81469">
    <property type="entry name" value="Bacterial aa3 type cytochrome c oxidase subunit IV"/>
    <property type="match status" value="1"/>
</dbReference>
<dbReference type="Gene3D" id="1.20.5.160">
    <property type="entry name" value="Bacterial aa3 type cytochrome c oxidase subunit IV"/>
    <property type="match status" value="1"/>
</dbReference>
<gene>
    <name evidence="3" type="ORF">GIW81_08065</name>
</gene>
<name>A0A6I3KIS7_9HYPH</name>
<dbReference type="EMBL" id="WMBQ01000001">
    <property type="protein sequence ID" value="MTD94289.1"/>
    <property type="molecule type" value="Genomic_DNA"/>
</dbReference>
<keyword evidence="4" id="KW-1185">Reference proteome</keyword>
<feature type="domain" description="Cytochrome c oxidase subunit IV bacterial aa3 type" evidence="2">
    <location>
        <begin position="1"/>
        <end position="35"/>
    </location>
</feature>
<evidence type="ECO:0000256" key="1">
    <source>
        <dbReference type="SAM" id="Phobius"/>
    </source>
</evidence>
<proteinExistence type="predicted"/>
<evidence type="ECO:0000313" key="4">
    <source>
        <dbReference type="Proteomes" id="UP000440694"/>
    </source>
</evidence>
<feature type="transmembrane region" description="Helical" evidence="1">
    <location>
        <begin position="16"/>
        <end position="35"/>
    </location>
</feature>